<dbReference type="Proteomes" id="UP000679498">
    <property type="component" value="Chromosome"/>
</dbReference>
<keyword evidence="2" id="KW-1185">Reference proteome</keyword>
<sequence>MGKKLIKKKMILFIVTLLVIGGGVASYLVIKEKKNQQAIIRKEKKEQREKDYLTLMNNTVENLNTLSDTSNDVIVMYSDVWNASIENNLRLSSLANYLGVDESSVENNAPEDGTRFNNRGRYIERGEFSAALETVHGVLEDEGIYSSMEDAQFTIDESVNKLKNPPEKYMDLYLDFKEYYSNYSTYSSLAKEPSGSYLTYTKDTSELKVNLEAEYNSLSINFK</sequence>
<organism evidence="1 2">
    <name type="scientific">Exiguobacterium acetylicum</name>
    <name type="common">Brevibacterium acetylicum</name>
    <dbReference type="NCBI Taxonomy" id="41170"/>
    <lineage>
        <taxon>Bacteria</taxon>
        <taxon>Bacillati</taxon>
        <taxon>Bacillota</taxon>
        <taxon>Bacilli</taxon>
        <taxon>Bacillales</taxon>
        <taxon>Bacillales Family XII. Incertae Sedis</taxon>
        <taxon>Exiguobacterium</taxon>
    </lineage>
</organism>
<evidence type="ECO:0000313" key="1">
    <source>
        <dbReference type="EMBL" id="QWB31127.1"/>
    </source>
</evidence>
<protein>
    <recommendedName>
        <fullName evidence="3">Lipoprotein</fullName>
    </recommendedName>
</protein>
<dbReference type="GeneID" id="88811142"/>
<evidence type="ECO:0000313" key="2">
    <source>
        <dbReference type="Proteomes" id="UP000679498"/>
    </source>
</evidence>
<name>A0ABX8GDL5_EXIAC</name>
<evidence type="ECO:0008006" key="3">
    <source>
        <dbReference type="Google" id="ProtNLM"/>
    </source>
</evidence>
<dbReference type="EMBL" id="CP075897">
    <property type="protein sequence ID" value="QWB31127.1"/>
    <property type="molecule type" value="Genomic_DNA"/>
</dbReference>
<dbReference type="RefSeq" id="WP_047391098.1">
    <property type="nucleotide sequence ID" value="NZ_CP075897.1"/>
</dbReference>
<accession>A0ABX8GDL5</accession>
<proteinExistence type="predicted"/>
<gene>
    <name evidence="1" type="ORF">KKI46_05620</name>
</gene>
<reference evidence="1 2" key="1">
    <citation type="submission" date="2021-05" db="EMBL/GenBank/DDBJ databases">
        <title>Biocontrol using Exiguobacterium acetylicum SI17 against litchi downy blight caused by Peronophythora litchii.</title>
        <authorList>
            <person name="Zheng L."/>
        </authorList>
    </citation>
    <scope>NUCLEOTIDE SEQUENCE [LARGE SCALE GENOMIC DNA]</scope>
    <source>
        <strain evidence="1 2">SI17</strain>
    </source>
</reference>